<dbReference type="GO" id="GO:0005829">
    <property type="term" value="C:cytosol"/>
    <property type="evidence" value="ECO:0000318"/>
    <property type="project" value="GO_Central"/>
</dbReference>
<keyword evidence="4" id="KW-0677">Repeat</keyword>
<dbReference type="Proteomes" id="UP000001744">
    <property type="component" value="Unassembled WGS sequence"/>
</dbReference>
<evidence type="ECO:0000256" key="9">
    <source>
        <dbReference type="RuleBase" id="RU003844"/>
    </source>
</evidence>
<dbReference type="InterPro" id="IPR001849">
    <property type="entry name" value="PH_domain"/>
</dbReference>
<dbReference type="GO" id="GO:0120009">
    <property type="term" value="P:intermembrane lipid transfer"/>
    <property type="evidence" value="ECO:0007669"/>
    <property type="project" value="UniProtKB-ARBA"/>
</dbReference>
<keyword evidence="5 8" id="KW-0040">ANK repeat</keyword>
<dbReference type="GO" id="GO:0032934">
    <property type="term" value="F:sterol binding"/>
    <property type="evidence" value="ECO:0000318"/>
    <property type="project" value="GO_Central"/>
</dbReference>
<dbReference type="eggNOG" id="KOG1737">
    <property type="taxonomic scope" value="Eukaryota"/>
</dbReference>
<sequence>MGDSPSVQDSLTSMKDVKEGLKRLELLQAYQTDDLEKVDQLLSNSSCKETTDAFVLGIQCASGPMMKHVLFAFNVDVNAYDKNGNTPLHLAAMSGRQDIVEILLLHPDVNYNLLDGNKKKAYQVAKTKQLADFMKGFYATYTKETAREFKTAFKEDDLETMDYLMRHNQFNSAIDLNEIDVETGQTFLHTAVRNKNVTMIQWLLNHQADPYRRDKFGKLPIDYAKDDRIRTFFRERGASSRRADTATAPPVKHMSGYLKKWTNYKSGYKLRWFVLKNGVLSYYKNQDDTNIACRGSVNLKMARIHHDPKQPLVFEVIGKGSKRYNVKANSPVEAHKWICAISAAIQAGDQAADETRSVASFSTQATAPTSKIEATSDQSFRDDESLAYSDVENDEEPHKSALTFNANIGRLQIETMIRLIEASLKNKIVLSDEELSESMNALNNSIRLLQSSFHDVLVMHRDRERYFQRRLNKEKTVNSLWAENLKKVVEEQDQIEERYHKSESERKRLKHLLRELTEATEHRGEGRKDEKAISKMAMEEIHAEDVSSSESEEEDFEGQAKDVFFDANVAAESQVMEAVANETQPSIPTEAAPSAHKPAVAAPEEAVVKGVKDLRVLEPPAAVVHTPKSDVTISFHGYEGPVRTNLNLKDDRPKLSLWNILKSMIGKDMTKMTLPVSFNEPTSLLQRVAEDMEYSELLNMAALCPDSLRRLVLVGAFAASEYSSTLLRVAKPFNPLLGETFEYCRPDLKYRFIIEQVSHHPPIGAAFVESDYWRYYGESNVKSKFYGKSFDIRPLGTWYLELKNPSGQFELYTWKKITSSVVGIVLGSPTIDNYGLMEIINHTTGEVCVMDFKPRGWRGTNAYEVKGTVQTADDTPVYTLVGHWNDKLVARKLDSNQSEVVWQAHDRPPRPFNLTPFAISLNALPDSLKPWLAPTDTRFRPDQRAMELGQYDLAATEKNRLEEKQRSKRKAREEGTLAEWKPRWFQLSEHPVTREDYWEFTGEYWDIREQAGRAHLAGEEFRWPDIDDDIF</sequence>
<dbReference type="SMART" id="SM00248">
    <property type="entry name" value="ANK"/>
    <property type="match status" value="2"/>
</dbReference>
<dbReference type="Gene3D" id="2.40.160.120">
    <property type="match status" value="1"/>
</dbReference>
<name>B6JYQ7_SCHJY</name>
<dbReference type="GO" id="GO:0030011">
    <property type="term" value="P:maintenance of cell polarity"/>
    <property type="evidence" value="ECO:0000318"/>
    <property type="project" value="GO_Central"/>
</dbReference>
<evidence type="ECO:0000256" key="1">
    <source>
        <dbReference type="ARBA" id="ARBA00008842"/>
    </source>
</evidence>
<dbReference type="GeneID" id="7049887"/>
<dbReference type="SUPFAM" id="SSF48403">
    <property type="entry name" value="Ankyrin repeat"/>
    <property type="match status" value="1"/>
</dbReference>
<keyword evidence="7" id="KW-0446">Lipid-binding</keyword>
<dbReference type="SUPFAM" id="SSF50729">
    <property type="entry name" value="PH domain-like"/>
    <property type="match status" value="1"/>
</dbReference>
<evidence type="ECO:0000313" key="12">
    <source>
        <dbReference type="EMBL" id="EEB06675.1"/>
    </source>
</evidence>
<dbReference type="HOGENOM" id="CLU_001040_1_1_1"/>
<dbReference type="JaponicusDB" id="SJAG_01722">
    <property type="gene designation" value="osh2"/>
</dbReference>
<dbReference type="eggNOG" id="KOG0504">
    <property type="taxonomic scope" value="Eukaryota"/>
</dbReference>
<evidence type="ECO:0000256" key="4">
    <source>
        <dbReference type="ARBA" id="ARBA00022737"/>
    </source>
</evidence>
<dbReference type="VEuPathDB" id="FungiDB:SJAG_01722"/>
<evidence type="ECO:0000313" key="13">
    <source>
        <dbReference type="JaponicusDB" id="SJAG_01722"/>
    </source>
</evidence>
<dbReference type="Gene3D" id="3.30.70.3490">
    <property type="match status" value="1"/>
</dbReference>
<evidence type="ECO:0000256" key="6">
    <source>
        <dbReference type="ARBA" id="ARBA00023055"/>
    </source>
</evidence>
<dbReference type="PROSITE" id="PS50088">
    <property type="entry name" value="ANK_REPEAT"/>
    <property type="match status" value="2"/>
</dbReference>
<dbReference type="Gene3D" id="1.25.40.20">
    <property type="entry name" value="Ankyrin repeat-containing domain"/>
    <property type="match status" value="2"/>
</dbReference>
<dbReference type="EMBL" id="KE651168">
    <property type="protein sequence ID" value="EEB06675.1"/>
    <property type="molecule type" value="Genomic_DNA"/>
</dbReference>
<dbReference type="InterPro" id="IPR036770">
    <property type="entry name" value="Ankyrin_rpt-contain_sf"/>
</dbReference>
<evidence type="ECO:0000256" key="3">
    <source>
        <dbReference type="ARBA" id="ARBA00022553"/>
    </source>
</evidence>
<feature type="repeat" description="ANK" evidence="8">
    <location>
        <begin position="183"/>
        <end position="215"/>
    </location>
</feature>
<dbReference type="Pfam" id="PF13857">
    <property type="entry name" value="Ank_5"/>
    <property type="match status" value="1"/>
</dbReference>
<dbReference type="Gene3D" id="2.30.29.30">
    <property type="entry name" value="Pleckstrin-homology domain (PH domain)/Phosphotyrosine-binding domain (PTB)"/>
    <property type="match status" value="1"/>
</dbReference>
<dbReference type="InterPro" id="IPR002110">
    <property type="entry name" value="Ankyrin_rpt"/>
</dbReference>
<evidence type="ECO:0000256" key="10">
    <source>
        <dbReference type="SAM" id="Coils"/>
    </source>
</evidence>
<dbReference type="InterPro" id="IPR018494">
    <property type="entry name" value="Oxysterol-bd_CS"/>
</dbReference>
<evidence type="ECO:0000256" key="5">
    <source>
        <dbReference type="ARBA" id="ARBA00023043"/>
    </source>
</evidence>
<evidence type="ECO:0000259" key="11">
    <source>
        <dbReference type="PROSITE" id="PS50003"/>
    </source>
</evidence>
<dbReference type="GO" id="GO:0006887">
    <property type="term" value="P:exocytosis"/>
    <property type="evidence" value="ECO:0000318"/>
    <property type="project" value="GO_Central"/>
</dbReference>
<dbReference type="InterPro" id="IPR037239">
    <property type="entry name" value="OSBP_sf"/>
</dbReference>
<dbReference type="OrthoDB" id="1854502at2759"/>
<reference evidence="12 14" key="1">
    <citation type="journal article" date="2011" name="Science">
        <title>Comparative functional genomics of the fission yeasts.</title>
        <authorList>
            <person name="Rhind N."/>
            <person name="Chen Z."/>
            <person name="Yassour M."/>
            <person name="Thompson D.A."/>
            <person name="Haas B.J."/>
            <person name="Habib N."/>
            <person name="Wapinski I."/>
            <person name="Roy S."/>
            <person name="Lin M.F."/>
            <person name="Heiman D.I."/>
            <person name="Young S.K."/>
            <person name="Furuya K."/>
            <person name="Guo Y."/>
            <person name="Pidoux A."/>
            <person name="Chen H.M."/>
            <person name="Robbertse B."/>
            <person name="Goldberg J.M."/>
            <person name="Aoki K."/>
            <person name="Bayne E.H."/>
            <person name="Berlin A.M."/>
            <person name="Desjardins C.A."/>
            <person name="Dobbs E."/>
            <person name="Dukaj L."/>
            <person name="Fan L."/>
            <person name="FitzGerald M.G."/>
            <person name="French C."/>
            <person name="Gujja S."/>
            <person name="Hansen K."/>
            <person name="Keifenheim D."/>
            <person name="Levin J.Z."/>
            <person name="Mosher R.A."/>
            <person name="Mueller C.A."/>
            <person name="Pfiffner J."/>
            <person name="Priest M."/>
            <person name="Russ C."/>
            <person name="Smialowska A."/>
            <person name="Swoboda P."/>
            <person name="Sykes S.M."/>
            <person name="Vaughn M."/>
            <person name="Vengrova S."/>
            <person name="Yoder R."/>
            <person name="Zeng Q."/>
            <person name="Allshire R."/>
            <person name="Baulcombe D."/>
            <person name="Birren B.W."/>
            <person name="Brown W."/>
            <person name="Ekwall K."/>
            <person name="Kellis M."/>
            <person name="Leatherwood J."/>
            <person name="Levin H."/>
            <person name="Margalit H."/>
            <person name="Martienssen R."/>
            <person name="Nieduszynski C.A."/>
            <person name="Spatafora J.W."/>
            <person name="Friedman N."/>
            <person name="Dalgaard J.Z."/>
            <person name="Baumann P."/>
            <person name="Niki H."/>
            <person name="Regev A."/>
            <person name="Nusbaum C."/>
        </authorList>
    </citation>
    <scope>NUCLEOTIDE SEQUENCE [LARGE SCALE GENOMIC DNA]</scope>
    <source>
        <strain evidence="14">yFS275 / FY16936</strain>
    </source>
</reference>
<evidence type="ECO:0000256" key="2">
    <source>
        <dbReference type="ARBA" id="ARBA00022448"/>
    </source>
</evidence>
<keyword evidence="6" id="KW-0445">Lipid transport</keyword>
<organism evidence="12 14">
    <name type="scientific">Schizosaccharomyces japonicus (strain yFS275 / FY16936)</name>
    <name type="common">Fission yeast</name>
    <dbReference type="NCBI Taxonomy" id="402676"/>
    <lineage>
        <taxon>Eukaryota</taxon>
        <taxon>Fungi</taxon>
        <taxon>Dikarya</taxon>
        <taxon>Ascomycota</taxon>
        <taxon>Taphrinomycotina</taxon>
        <taxon>Schizosaccharomycetes</taxon>
        <taxon>Schizosaccharomycetales</taxon>
        <taxon>Schizosaccharomycetaceae</taxon>
        <taxon>Schizosaccharomyces</taxon>
    </lineage>
</organism>
<protein>
    <submittedName>
        <fullName evidence="12">Sterol binding ankyrin repeat protein</fullName>
    </submittedName>
</protein>
<keyword evidence="2" id="KW-0813">Transport</keyword>
<evidence type="ECO:0000256" key="7">
    <source>
        <dbReference type="ARBA" id="ARBA00023121"/>
    </source>
</evidence>
<dbReference type="FunFam" id="2.30.29.30:FF:000061">
    <property type="entry name" value="Oxysterol binding protein 1"/>
    <property type="match status" value="1"/>
</dbReference>
<dbReference type="PANTHER" id="PTHR10972">
    <property type="entry name" value="OXYSTEROL-BINDING PROTEIN-RELATED"/>
    <property type="match status" value="1"/>
</dbReference>
<feature type="domain" description="PH" evidence="11">
    <location>
        <begin position="251"/>
        <end position="346"/>
    </location>
</feature>
<dbReference type="RefSeq" id="XP_002172968.1">
    <property type="nucleotide sequence ID" value="XM_002172932.1"/>
</dbReference>
<dbReference type="OMA" id="SIRQMWE"/>
<dbReference type="PROSITE" id="PS01013">
    <property type="entry name" value="OSBP"/>
    <property type="match status" value="1"/>
</dbReference>
<dbReference type="InterPro" id="IPR011993">
    <property type="entry name" value="PH-like_dom_sf"/>
</dbReference>
<dbReference type="Pfam" id="PF00169">
    <property type="entry name" value="PH"/>
    <property type="match status" value="1"/>
</dbReference>
<dbReference type="GO" id="GO:0006897">
    <property type="term" value="P:endocytosis"/>
    <property type="evidence" value="ECO:0000318"/>
    <property type="project" value="GO_Central"/>
</dbReference>
<dbReference type="PROSITE" id="PS50003">
    <property type="entry name" value="PH_DOMAIN"/>
    <property type="match status" value="1"/>
</dbReference>
<dbReference type="AlphaFoldDB" id="B6JYQ7"/>
<keyword evidence="3" id="KW-0597">Phosphoprotein</keyword>
<dbReference type="SMART" id="SM00233">
    <property type="entry name" value="PH"/>
    <property type="match status" value="1"/>
</dbReference>
<feature type="repeat" description="ANK" evidence="8">
    <location>
        <begin position="83"/>
        <end position="104"/>
    </location>
</feature>
<dbReference type="SUPFAM" id="SSF144000">
    <property type="entry name" value="Oxysterol-binding protein-like"/>
    <property type="match status" value="1"/>
</dbReference>
<dbReference type="PROSITE" id="PS50297">
    <property type="entry name" value="ANK_REP_REGION"/>
    <property type="match status" value="2"/>
</dbReference>
<keyword evidence="10" id="KW-0175">Coiled coil</keyword>
<dbReference type="GO" id="GO:0097038">
    <property type="term" value="C:perinuclear endoplasmic reticulum"/>
    <property type="evidence" value="ECO:0000318"/>
    <property type="project" value="GO_Central"/>
</dbReference>
<dbReference type="STRING" id="402676.B6JYQ7"/>
<dbReference type="Pfam" id="PF01237">
    <property type="entry name" value="Oxysterol_BP"/>
    <property type="match status" value="1"/>
</dbReference>
<dbReference type="GO" id="GO:0005635">
    <property type="term" value="C:nuclear envelope"/>
    <property type="evidence" value="ECO:0000318"/>
    <property type="project" value="GO_Central"/>
</dbReference>
<accession>B6JYQ7</accession>
<dbReference type="InterPro" id="IPR000648">
    <property type="entry name" value="Oxysterol-bd"/>
</dbReference>
<dbReference type="FunFam" id="2.40.160.120:FF:000001">
    <property type="entry name" value="Oxysterol-binding protein"/>
    <property type="match status" value="1"/>
</dbReference>
<proteinExistence type="inferred from homology"/>
<dbReference type="GO" id="GO:0034727">
    <property type="term" value="P:piecemeal microautophagy of the nucleus"/>
    <property type="evidence" value="ECO:0000318"/>
    <property type="project" value="GO_Central"/>
</dbReference>
<comment type="similarity">
    <text evidence="1 9">Belongs to the OSBP family.</text>
</comment>
<keyword evidence="14" id="KW-1185">Reference proteome</keyword>
<dbReference type="Pfam" id="PF12796">
    <property type="entry name" value="Ank_2"/>
    <property type="match status" value="1"/>
</dbReference>
<feature type="coiled-coil region" evidence="10">
    <location>
        <begin position="485"/>
        <end position="519"/>
    </location>
</feature>
<dbReference type="PANTHER" id="PTHR10972:SF205">
    <property type="entry name" value="OXYSTEROL-BINDING PROTEIN 1"/>
    <property type="match status" value="1"/>
</dbReference>
<gene>
    <name evidence="13" type="primary">osh2</name>
    <name evidence="12" type="ORF">SJAG_01722</name>
</gene>
<evidence type="ECO:0000256" key="8">
    <source>
        <dbReference type="PROSITE-ProRule" id="PRU00023"/>
    </source>
</evidence>
<dbReference type="GO" id="GO:0005886">
    <property type="term" value="C:plasma membrane"/>
    <property type="evidence" value="ECO:0000318"/>
    <property type="project" value="GO_Central"/>
</dbReference>
<evidence type="ECO:0000313" key="14">
    <source>
        <dbReference type="Proteomes" id="UP000001744"/>
    </source>
</evidence>